<dbReference type="OrthoDB" id="7559352at2"/>
<geneLocation type="plasmid" evidence="2">
    <name>unnamed2</name>
</geneLocation>
<evidence type="ECO:0000256" key="1">
    <source>
        <dbReference type="SAM" id="MobiDB-lite"/>
    </source>
</evidence>
<reference evidence="2 3" key="1">
    <citation type="submission" date="2018-09" db="EMBL/GenBank/DDBJ databases">
        <title>Sphingomonas peninsula sp. nov., isolated from fildes peninsula, Antarctic soil.</title>
        <authorList>
            <person name="Yingchao G."/>
        </authorList>
    </citation>
    <scope>NUCLEOTIDE SEQUENCE [LARGE SCALE GENOMIC DNA]</scope>
    <source>
        <strain evidence="2 3">YZ-8</strain>
        <plasmid evidence="2 3">unnamed2</plasmid>
    </source>
</reference>
<accession>A0A494T5T8</accession>
<dbReference type="KEGG" id="spha:D3Y57_00995"/>
<gene>
    <name evidence="2" type="ORF">D3Y57_00995</name>
</gene>
<proteinExistence type="predicted"/>
<evidence type="ECO:0000313" key="3">
    <source>
        <dbReference type="Proteomes" id="UP000276254"/>
    </source>
</evidence>
<keyword evidence="3" id="KW-1185">Reference proteome</keyword>
<dbReference type="AlphaFoldDB" id="A0A494T5T8"/>
<dbReference type="Proteomes" id="UP000276254">
    <property type="component" value="Plasmid unnamed2"/>
</dbReference>
<protein>
    <submittedName>
        <fullName evidence="2">Uncharacterized protein</fullName>
    </submittedName>
</protein>
<keyword evidence="2" id="KW-0614">Plasmid</keyword>
<feature type="region of interest" description="Disordered" evidence="1">
    <location>
        <begin position="110"/>
        <end position="137"/>
    </location>
</feature>
<evidence type="ECO:0000313" key="2">
    <source>
        <dbReference type="EMBL" id="AYJ84697.1"/>
    </source>
</evidence>
<organism evidence="2 3">
    <name type="scientific">Sphingomonas paeninsulae</name>
    <dbReference type="NCBI Taxonomy" id="2319844"/>
    <lineage>
        <taxon>Bacteria</taxon>
        <taxon>Pseudomonadati</taxon>
        <taxon>Pseudomonadota</taxon>
        <taxon>Alphaproteobacteria</taxon>
        <taxon>Sphingomonadales</taxon>
        <taxon>Sphingomonadaceae</taxon>
        <taxon>Sphingomonas</taxon>
    </lineage>
</organism>
<sequence>MRFDRDHLVFKAICALDEIVDQCSTGPIRTTLAMRFVLAFLYSQSKTDERRNFDDFWKIIRDEHLQAYSDHDRRYMRVTYARTCLTGIARSCGLLMDIETQNRIAAVREKVRGRGGSRPLSLPDDHSEGSGGDHAPT</sequence>
<dbReference type="EMBL" id="CP032827">
    <property type="protein sequence ID" value="AYJ84697.1"/>
    <property type="molecule type" value="Genomic_DNA"/>
</dbReference>
<name>A0A494T5T8_SPHPE</name>